<evidence type="ECO:0000256" key="1">
    <source>
        <dbReference type="SAM" id="MobiDB-lite"/>
    </source>
</evidence>
<sequence length="159" mass="17413">IEVIFASYTARSIASQPISASSQTARTRAGSSVMPCTQPGLYACQSHLIQAGWTQPQHCHKAYTQYSNLCRHKRMQPQCHRQPTCAHCDATFASWRDLERHRRSLVPTALAHKQAGSSRQVPSATDGVGQTEADPVAGLQMRGNPIDKPCKVNLWGVAC</sequence>
<gene>
    <name evidence="3" type="ORF">PXEA_LOCUS37124</name>
</gene>
<feature type="region of interest" description="Disordered" evidence="1">
    <location>
        <begin position="110"/>
        <end position="129"/>
    </location>
</feature>
<name>A0A3S5BFT7_9PLAT</name>
<evidence type="ECO:0000313" key="4">
    <source>
        <dbReference type="Proteomes" id="UP000784294"/>
    </source>
</evidence>
<dbReference type="Gene3D" id="3.30.160.60">
    <property type="entry name" value="Classic Zinc Finger"/>
    <property type="match status" value="1"/>
</dbReference>
<dbReference type="InterPro" id="IPR013087">
    <property type="entry name" value="Znf_C2H2_type"/>
</dbReference>
<feature type="non-terminal residue" evidence="3">
    <location>
        <position position="1"/>
    </location>
</feature>
<feature type="domain" description="C2H2-type" evidence="2">
    <location>
        <begin position="84"/>
        <end position="103"/>
    </location>
</feature>
<protein>
    <recommendedName>
        <fullName evidence="2">C2H2-type domain-containing protein</fullName>
    </recommendedName>
</protein>
<feature type="domain" description="C2H2-type" evidence="2">
    <location>
        <begin position="58"/>
        <end position="75"/>
    </location>
</feature>
<dbReference type="Pfam" id="PF00096">
    <property type="entry name" value="zf-C2H2"/>
    <property type="match status" value="2"/>
</dbReference>
<proteinExistence type="predicted"/>
<evidence type="ECO:0000259" key="2">
    <source>
        <dbReference type="Pfam" id="PF00096"/>
    </source>
</evidence>
<organism evidence="3 4">
    <name type="scientific">Protopolystoma xenopodis</name>
    <dbReference type="NCBI Taxonomy" id="117903"/>
    <lineage>
        <taxon>Eukaryota</taxon>
        <taxon>Metazoa</taxon>
        <taxon>Spiralia</taxon>
        <taxon>Lophotrochozoa</taxon>
        <taxon>Platyhelminthes</taxon>
        <taxon>Monogenea</taxon>
        <taxon>Polyopisthocotylea</taxon>
        <taxon>Polystomatidea</taxon>
        <taxon>Polystomatidae</taxon>
        <taxon>Protopolystoma</taxon>
    </lineage>
</organism>
<evidence type="ECO:0000313" key="3">
    <source>
        <dbReference type="EMBL" id="VEL43684.1"/>
    </source>
</evidence>
<comment type="caution">
    <text evidence="3">The sequence shown here is derived from an EMBL/GenBank/DDBJ whole genome shotgun (WGS) entry which is preliminary data.</text>
</comment>
<dbReference type="AlphaFoldDB" id="A0A3S5BFT7"/>
<keyword evidence="4" id="KW-1185">Reference proteome</keyword>
<dbReference type="EMBL" id="CAAALY010284021">
    <property type="protein sequence ID" value="VEL43684.1"/>
    <property type="molecule type" value="Genomic_DNA"/>
</dbReference>
<dbReference type="OrthoDB" id="10004641at2759"/>
<accession>A0A3S5BFT7</accession>
<dbReference type="Proteomes" id="UP000784294">
    <property type="component" value="Unassembled WGS sequence"/>
</dbReference>
<reference evidence="3" key="1">
    <citation type="submission" date="2018-11" db="EMBL/GenBank/DDBJ databases">
        <authorList>
            <consortium name="Pathogen Informatics"/>
        </authorList>
    </citation>
    <scope>NUCLEOTIDE SEQUENCE</scope>
</reference>